<evidence type="ECO:0000313" key="2">
    <source>
        <dbReference type="EMBL" id="KXA91727.1"/>
    </source>
</evidence>
<dbReference type="EMBL" id="LHXJ01000001">
    <property type="protein sequence ID" value="KXA91727.1"/>
    <property type="molecule type" value="Genomic_DNA"/>
</dbReference>
<name>A0A133UC02_9EURY</name>
<dbReference type="Proteomes" id="UP000070163">
    <property type="component" value="Unassembled WGS sequence"/>
</dbReference>
<dbReference type="InterPro" id="IPR002716">
    <property type="entry name" value="PIN_dom"/>
</dbReference>
<dbReference type="AlphaFoldDB" id="A0A133UC02"/>
<evidence type="ECO:0000259" key="1">
    <source>
        <dbReference type="Pfam" id="PF13470"/>
    </source>
</evidence>
<dbReference type="SUPFAM" id="SSF88723">
    <property type="entry name" value="PIN domain-like"/>
    <property type="match status" value="1"/>
</dbReference>
<organism evidence="2 3">
    <name type="scientific">candidate division MSBL1 archaeon SCGC-AAA259A05</name>
    <dbReference type="NCBI Taxonomy" id="1698259"/>
    <lineage>
        <taxon>Archaea</taxon>
        <taxon>Methanobacteriati</taxon>
        <taxon>Methanobacteriota</taxon>
        <taxon>candidate division MSBL1</taxon>
    </lineage>
</organism>
<dbReference type="PANTHER" id="PTHR34610">
    <property type="entry name" value="SSL7007 PROTEIN"/>
    <property type="match status" value="1"/>
</dbReference>
<feature type="domain" description="PIN" evidence="1">
    <location>
        <begin position="2"/>
        <end position="113"/>
    </location>
</feature>
<dbReference type="Pfam" id="PF13470">
    <property type="entry name" value="PIN_3"/>
    <property type="match status" value="1"/>
</dbReference>
<keyword evidence="3" id="KW-1185">Reference proteome</keyword>
<dbReference type="InterPro" id="IPR029060">
    <property type="entry name" value="PIN-like_dom_sf"/>
</dbReference>
<reference evidence="2 3" key="1">
    <citation type="journal article" date="2016" name="Sci. Rep.">
        <title>Metabolic traits of an uncultured archaeal lineage -MSBL1- from brine pools of the Red Sea.</title>
        <authorList>
            <person name="Mwirichia R."/>
            <person name="Alam I."/>
            <person name="Rashid M."/>
            <person name="Vinu M."/>
            <person name="Ba-Alawi W."/>
            <person name="Anthony Kamau A."/>
            <person name="Kamanda Ngugi D."/>
            <person name="Goker M."/>
            <person name="Klenk H.P."/>
            <person name="Bajic V."/>
            <person name="Stingl U."/>
        </authorList>
    </citation>
    <scope>NUCLEOTIDE SEQUENCE [LARGE SCALE GENOMIC DNA]</scope>
    <source>
        <strain evidence="2">SCGC-AAA259A05</strain>
    </source>
</reference>
<sequence>MRLVLDTNVVFSGTITTDGSSHRVLKACLSRGKGPQLVYSKPIYNEYERKLGEKGKDYGVSESDRIFFLRMIRERGKLVEPEENLRIVEEDPDDDKFFECAVAGGAELIVSGDPHVLDVGKFGEIRCISPRKASEIIRENF</sequence>
<evidence type="ECO:0000313" key="3">
    <source>
        <dbReference type="Proteomes" id="UP000070163"/>
    </source>
</evidence>
<comment type="caution">
    <text evidence="2">The sequence shown here is derived from an EMBL/GenBank/DDBJ whole genome shotgun (WGS) entry which is preliminary data.</text>
</comment>
<accession>A0A133UC02</accession>
<proteinExistence type="predicted"/>
<dbReference type="PANTHER" id="PTHR34610:SF3">
    <property type="entry name" value="SSL7007 PROTEIN"/>
    <property type="match status" value="1"/>
</dbReference>
<dbReference type="InterPro" id="IPR002850">
    <property type="entry name" value="PIN_toxin-like"/>
</dbReference>
<dbReference type="NCBIfam" id="TIGR00305">
    <property type="entry name" value="putative toxin-antitoxin system toxin component, PIN family"/>
    <property type="match status" value="1"/>
</dbReference>
<gene>
    <name evidence="2" type="ORF">AKJ57_00115</name>
</gene>
<protein>
    <recommendedName>
        <fullName evidence="1">PIN domain-containing protein</fullName>
    </recommendedName>
</protein>